<comment type="subcellular location">
    <subcellularLocation>
        <location evidence="1">Membrane</location>
        <topology evidence="1">Single-pass type I membrane protein</topology>
    </subcellularLocation>
</comment>
<dbReference type="GO" id="GO:0005576">
    <property type="term" value="C:extracellular region"/>
    <property type="evidence" value="ECO:0007669"/>
    <property type="project" value="TreeGrafter"/>
</dbReference>
<keyword evidence="3 8" id="KW-0812">Transmembrane</keyword>
<keyword evidence="7" id="KW-0325">Glycoprotein</keyword>
<evidence type="ECO:0000256" key="3">
    <source>
        <dbReference type="ARBA" id="ARBA00022692"/>
    </source>
</evidence>
<dbReference type="EMBL" id="JAERUA010000013">
    <property type="protein sequence ID" value="KAI1891873.1"/>
    <property type="molecule type" value="Genomic_DNA"/>
</dbReference>
<dbReference type="InterPro" id="IPR009565">
    <property type="entry name" value="FAM174-like"/>
</dbReference>
<evidence type="ECO:0000256" key="6">
    <source>
        <dbReference type="ARBA" id="ARBA00023136"/>
    </source>
</evidence>
<gene>
    <name evidence="10" type="ORF">AGOR_G00148210</name>
</gene>
<accession>A0A8T3D2P5</accession>
<evidence type="ECO:0000256" key="2">
    <source>
        <dbReference type="ARBA" id="ARBA00006986"/>
    </source>
</evidence>
<dbReference type="Proteomes" id="UP000829720">
    <property type="component" value="Unassembled WGS sequence"/>
</dbReference>
<feature type="transmembrane region" description="Helical" evidence="8">
    <location>
        <begin position="75"/>
        <end position="95"/>
    </location>
</feature>
<protein>
    <submittedName>
        <fullName evidence="10">Uncharacterized protein</fullName>
    </submittedName>
</protein>
<dbReference type="PANTHER" id="PTHR28607:SF2">
    <property type="entry name" value="PROTEIN FAM174C"/>
    <property type="match status" value="1"/>
</dbReference>
<dbReference type="OrthoDB" id="5917722at2759"/>
<evidence type="ECO:0000313" key="11">
    <source>
        <dbReference type="Proteomes" id="UP000829720"/>
    </source>
</evidence>
<feature type="chain" id="PRO_5035838291" evidence="9">
    <location>
        <begin position="25"/>
        <end position="138"/>
    </location>
</feature>
<dbReference type="PANTHER" id="PTHR28607">
    <property type="entry name" value="EXPRESSED PROTEIN"/>
    <property type="match status" value="1"/>
</dbReference>
<evidence type="ECO:0000256" key="4">
    <source>
        <dbReference type="ARBA" id="ARBA00022729"/>
    </source>
</evidence>
<reference evidence="10" key="1">
    <citation type="submission" date="2021-01" db="EMBL/GenBank/DDBJ databases">
        <authorList>
            <person name="Zahm M."/>
            <person name="Roques C."/>
            <person name="Cabau C."/>
            <person name="Klopp C."/>
            <person name="Donnadieu C."/>
            <person name="Jouanno E."/>
            <person name="Lampietro C."/>
            <person name="Louis A."/>
            <person name="Herpin A."/>
            <person name="Echchiki A."/>
            <person name="Berthelot C."/>
            <person name="Parey E."/>
            <person name="Roest-Crollius H."/>
            <person name="Braasch I."/>
            <person name="Postlethwait J."/>
            <person name="Bobe J."/>
            <person name="Montfort J."/>
            <person name="Bouchez O."/>
            <person name="Begum T."/>
            <person name="Mejri S."/>
            <person name="Adams A."/>
            <person name="Chen W.-J."/>
            <person name="Guiguen Y."/>
        </authorList>
    </citation>
    <scope>NUCLEOTIDE SEQUENCE</scope>
    <source>
        <tissue evidence="10">Blood</tissue>
    </source>
</reference>
<evidence type="ECO:0000256" key="1">
    <source>
        <dbReference type="ARBA" id="ARBA00004479"/>
    </source>
</evidence>
<evidence type="ECO:0000256" key="5">
    <source>
        <dbReference type="ARBA" id="ARBA00022989"/>
    </source>
</evidence>
<keyword evidence="6 8" id="KW-0472">Membrane</keyword>
<keyword evidence="11" id="KW-1185">Reference proteome</keyword>
<evidence type="ECO:0000256" key="9">
    <source>
        <dbReference type="SAM" id="SignalP"/>
    </source>
</evidence>
<evidence type="ECO:0000256" key="8">
    <source>
        <dbReference type="SAM" id="Phobius"/>
    </source>
</evidence>
<sequence>MQLQRVLVCVPIFILWTLSVSSSALDTTKSPAAPTAIVKVPKPDNNTHNVHNDTATKSGSLFPSLNVDSSMIQRALYVLIGITIIGVLYFLVRAVRLKKTTQRKKYGLLSDQDDNMEMAHLESEEEDMTVYEAKPLRR</sequence>
<dbReference type="GO" id="GO:0016020">
    <property type="term" value="C:membrane"/>
    <property type="evidence" value="ECO:0007669"/>
    <property type="project" value="UniProtKB-SubCell"/>
</dbReference>
<dbReference type="AlphaFoldDB" id="A0A8T3D2P5"/>
<keyword evidence="4 9" id="KW-0732">Signal</keyword>
<keyword evidence="5 8" id="KW-1133">Transmembrane helix</keyword>
<proteinExistence type="inferred from homology"/>
<evidence type="ECO:0000313" key="10">
    <source>
        <dbReference type="EMBL" id="KAI1891873.1"/>
    </source>
</evidence>
<feature type="signal peptide" evidence="9">
    <location>
        <begin position="1"/>
        <end position="24"/>
    </location>
</feature>
<comment type="similarity">
    <text evidence="2">Belongs to the FAM174 family.</text>
</comment>
<name>A0A8T3D2P5_9TELE</name>
<organism evidence="10 11">
    <name type="scientific">Albula goreensis</name>
    <dbReference type="NCBI Taxonomy" id="1534307"/>
    <lineage>
        <taxon>Eukaryota</taxon>
        <taxon>Metazoa</taxon>
        <taxon>Chordata</taxon>
        <taxon>Craniata</taxon>
        <taxon>Vertebrata</taxon>
        <taxon>Euteleostomi</taxon>
        <taxon>Actinopterygii</taxon>
        <taxon>Neopterygii</taxon>
        <taxon>Teleostei</taxon>
        <taxon>Albuliformes</taxon>
        <taxon>Albulidae</taxon>
        <taxon>Albula</taxon>
    </lineage>
</organism>
<comment type="caution">
    <text evidence="10">The sequence shown here is derived from an EMBL/GenBank/DDBJ whole genome shotgun (WGS) entry which is preliminary data.</text>
</comment>
<dbReference type="Pfam" id="PF06679">
    <property type="entry name" value="DUF1180"/>
    <property type="match status" value="1"/>
</dbReference>
<evidence type="ECO:0000256" key="7">
    <source>
        <dbReference type="ARBA" id="ARBA00023180"/>
    </source>
</evidence>